<comment type="function">
    <text evidence="3">Catalyzes the hydrolytic dehalogenation of small (S)-2-haloalkanoic acids to yield the corresponding (R)-2-hydroxyalkanoic acids.</text>
</comment>
<dbReference type="EMBL" id="APNK01000003">
    <property type="protein sequence ID" value="KEZ78672.1"/>
    <property type="molecule type" value="Genomic_DNA"/>
</dbReference>
<dbReference type="eggNOG" id="COG1011">
    <property type="taxonomic scope" value="Bacteria"/>
</dbReference>
<dbReference type="SFLD" id="SFLDS00003">
    <property type="entry name" value="Haloacid_Dehalogenase"/>
    <property type="match status" value="1"/>
</dbReference>
<name>A0A084IPN8_SALHC</name>
<dbReference type="InterPro" id="IPR036412">
    <property type="entry name" value="HAD-like_sf"/>
</dbReference>
<proteinExistence type="inferred from homology"/>
<dbReference type="PRINTS" id="PR00413">
    <property type="entry name" value="HADHALOGNASE"/>
</dbReference>
<keyword evidence="2 3" id="KW-0378">Hydrolase</keyword>
<evidence type="ECO:0000313" key="4">
    <source>
        <dbReference type="EMBL" id="KEZ78672.1"/>
    </source>
</evidence>
<dbReference type="SFLD" id="SFLDG01129">
    <property type="entry name" value="C1.5:_HAD__Beta-PGM__Phosphata"/>
    <property type="match status" value="1"/>
</dbReference>
<dbReference type="Gene3D" id="1.10.150.240">
    <property type="entry name" value="Putative phosphatase, domain 2"/>
    <property type="match status" value="1"/>
</dbReference>
<dbReference type="InterPro" id="IPR023198">
    <property type="entry name" value="PGP-like_dom2"/>
</dbReference>
<sequence>MPERHAIEWISFDVYSALFDFRTSLLPHIHEAFAATDRGEGERVLELWRRQQLALAQHHAMLERGHLSFRRATRLALDYALAHCGLDLGERARCALVAAWDALEPWPEAPAALAALRRGGYRLALLSNGDQDMLEALAARLPGIDAVISAERAGAYKPQPRVYTYALEALVIDRDGLLHVAGSSTDVMGARSAGLLCGWSNRFDDVLLHPQFAPSFTVADLSGLPAALSAISSTEARS</sequence>
<reference evidence="4 5" key="1">
    <citation type="submission" date="2013-03" db="EMBL/GenBank/DDBJ databases">
        <title>Salinisphaera hydrothermalis C41B8 Genome Sequencing.</title>
        <authorList>
            <person name="Li C."/>
            <person name="Lai Q."/>
            <person name="Shao Z."/>
        </authorList>
    </citation>
    <scope>NUCLEOTIDE SEQUENCE [LARGE SCALE GENOMIC DNA]</scope>
    <source>
        <strain evidence="4 5">C41B8</strain>
    </source>
</reference>
<dbReference type="PATRIC" id="fig|1304275.5.peg.734"/>
<dbReference type="Pfam" id="PF00702">
    <property type="entry name" value="Hydrolase"/>
    <property type="match status" value="1"/>
</dbReference>
<dbReference type="AlphaFoldDB" id="A0A084IPN8"/>
<dbReference type="InterPro" id="IPR051540">
    <property type="entry name" value="S-2-haloacid_dehalogenase"/>
</dbReference>
<dbReference type="InterPro" id="IPR006328">
    <property type="entry name" value="2-HAD"/>
</dbReference>
<dbReference type="Gene3D" id="3.40.50.1000">
    <property type="entry name" value="HAD superfamily/HAD-like"/>
    <property type="match status" value="1"/>
</dbReference>
<evidence type="ECO:0000256" key="3">
    <source>
        <dbReference type="RuleBase" id="RU368077"/>
    </source>
</evidence>
<comment type="catalytic activity">
    <reaction evidence="3">
        <text>an (S)-2-haloacid + H2O = a (2R)-2-hydroxycarboxylate + a halide anion + H(+)</text>
        <dbReference type="Rhea" id="RHEA:11192"/>
        <dbReference type="ChEBI" id="CHEBI:15377"/>
        <dbReference type="ChEBI" id="CHEBI:15378"/>
        <dbReference type="ChEBI" id="CHEBI:16042"/>
        <dbReference type="ChEBI" id="CHEBI:58314"/>
        <dbReference type="ChEBI" id="CHEBI:137405"/>
        <dbReference type="EC" id="3.8.1.2"/>
    </reaction>
</comment>
<dbReference type="InterPro" id="IPR006439">
    <property type="entry name" value="HAD-SF_hydro_IA"/>
</dbReference>
<dbReference type="NCBIfam" id="TIGR01493">
    <property type="entry name" value="HAD-SF-IA-v2"/>
    <property type="match status" value="1"/>
</dbReference>
<dbReference type="NCBIfam" id="TIGR01549">
    <property type="entry name" value="HAD-SF-IA-v1"/>
    <property type="match status" value="1"/>
</dbReference>
<dbReference type="InterPro" id="IPR023214">
    <property type="entry name" value="HAD_sf"/>
</dbReference>
<accession>A0A084IPN8</accession>
<comment type="similarity">
    <text evidence="1 3">Belongs to the HAD-like hydrolase superfamily. S-2-haloalkanoic acid dehalogenase family.</text>
</comment>
<dbReference type="GO" id="GO:0018784">
    <property type="term" value="F:(S)-2-haloacid dehalogenase activity"/>
    <property type="evidence" value="ECO:0007669"/>
    <property type="project" value="UniProtKB-UniRule"/>
</dbReference>
<evidence type="ECO:0000313" key="5">
    <source>
        <dbReference type="Proteomes" id="UP000028302"/>
    </source>
</evidence>
<comment type="caution">
    <text evidence="4">The sequence shown here is derived from an EMBL/GenBank/DDBJ whole genome shotgun (WGS) entry which is preliminary data.</text>
</comment>
<dbReference type="STRING" id="1304275.C41B8_03616"/>
<dbReference type="PANTHER" id="PTHR43316:SF3">
    <property type="entry name" value="HALOACID DEHALOGENASE, TYPE II (AFU_ORTHOLOGUE AFUA_2G07750)-RELATED"/>
    <property type="match status" value="1"/>
</dbReference>
<gene>
    <name evidence="4" type="ORF">C41B8_03616</name>
</gene>
<dbReference type="SUPFAM" id="SSF56784">
    <property type="entry name" value="HAD-like"/>
    <property type="match status" value="1"/>
</dbReference>
<dbReference type="NCBIfam" id="TIGR01428">
    <property type="entry name" value="HAD_type_II"/>
    <property type="match status" value="1"/>
</dbReference>
<dbReference type="RefSeq" id="WP_051882957.1">
    <property type="nucleotide sequence ID" value="NZ_APNK01000003.1"/>
</dbReference>
<dbReference type="PANTHER" id="PTHR43316">
    <property type="entry name" value="HYDROLASE, HALOACID DELAHOGENASE-RELATED"/>
    <property type="match status" value="1"/>
</dbReference>
<dbReference type="EC" id="3.8.1.2" evidence="3"/>
<organism evidence="4 5">
    <name type="scientific">Salinisphaera hydrothermalis (strain C41B8)</name>
    <dbReference type="NCBI Taxonomy" id="1304275"/>
    <lineage>
        <taxon>Bacteria</taxon>
        <taxon>Pseudomonadati</taxon>
        <taxon>Pseudomonadota</taxon>
        <taxon>Gammaproteobacteria</taxon>
        <taxon>Salinisphaerales</taxon>
        <taxon>Salinisphaeraceae</taxon>
        <taxon>Salinisphaera</taxon>
    </lineage>
</organism>
<protein>
    <recommendedName>
        <fullName evidence="3">(S)-2-haloacid dehalogenase</fullName>
        <ecNumber evidence="3">3.8.1.2</ecNumber>
    </recommendedName>
    <alternativeName>
        <fullName evidence="3">2-haloalkanoic acid dehalogenase</fullName>
    </alternativeName>
    <alternativeName>
        <fullName evidence="3">Halocarboxylic acid halidohydrolase</fullName>
    </alternativeName>
    <alternativeName>
        <fullName evidence="3">L-2-haloacid dehalogenase</fullName>
    </alternativeName>
</protein>
<dbReference type="Proteomes" id="UP000028302">
    <property type="component" value="Unassembled WGS sequence"/>
</dbReference>
<keyword evidence="5" id="KW-1185">Reference proteome</keyword>
<evidence type="ECO:0000256" key="2">
    <source>
        <dbReference type="ARBA" id="ARBA00022801"/>
    </source>
</evidence>
<dbReference type="OrthoDB" id="9785638at2"/>
<evidence type="ECO:0000256" key="1">
    <source>
        <dbReference type="ARBA" id="ARBA00008106"/>
    </source>
</evidence>